<accession>A0ABR1Y639</accession>
<sequence length="228" mass="24325">MTCIAHFRRPLNKGNEHSRRHACNSLAIRRCTALIQNKNISSTQYLLLRKKKRGKAHNSIASPTNKGKNVESNYKRRSRGPRRNVGQSVHPRAAMWRDAAPVNIAGEDDAAPGVEADGLKVPPGVVGVLEVGAVESIEEESVTARLPGPPGKLKSEEVLDVAGVSTTTVVVSPRLVGESVVVVVSLPGVAIVVVQMDPSAGVLMMREIVPPSVKGKMVEVLGVGPQYP</sequence>
<feature type="region of interest" description="Disordered" evidence="1">
    <location>
        <begin position="51"/>
        <end position="92"/>
    </location>
</feature>
<comment type="caution">
    <text evidence="2">The sequence shown here is derived from an EMBL/GenBank/DDBJ whole genome shotgun (WGS) entry which is preliminary data.</text>
</comment>
<dbReference type="EMBL" id="JBBWUH010000001">
    <property type="protein sequence ID" value="KAK8177384.1"/>
    <property type="molecule type" value="Genomic_DNA"/>
</dbReference>
<keyword evidence="3" id="KW-1185">Reference proteome</keyword>
<name>A0ABR1Y639_9PEZI</name>
<proteinExistence type="predicted"/>
<feature type="compositionally biased region" description="Polar residues" evidence="1">
    <location>
        <begin position="59"/>
        <end position="72"/>
    </location>
</feature>
<evidence type="ECO:0000313" key="3">
    <source>
        <dbReference type="Proteomes" id="UP001456524"/>
    </source>
</evidence>
<gene>
    <name evidence="2" type="ORF">IWX90DRAFT_17437</name>
</gene>
<organism evidence="2 3">
    <name type="scientific">Phyllosticta citrichinensis</name>
    <dbReference type="NCBI Taxonomy" id="1130410"/>
    <lineage>
        <taxon>Eukaryota</taxon>
        <taxon>Fungi</taxon>
        <taxon>Dikarya</taxon>
        <taxon>Ascomycota</taxon>
        <taxon>Pezizomycotina</taxon>
        <taxon>Dothideomycetes</taxon>
        <taxon>Dothideomycetes incertae sedis</taxon>
        <taxon>Botryosphaeriales</taxon>
        <taxon>Phyllostictaceae</taxon>
        <taxon>Phyllosticta</taxon>
    </lineage>
</organism>
<protein>
    <submittedName>
        <fullName evidence="2">Uncharacterized protein</fullName>
    </submittedName>
</protein>
<reference evidence="2 3" key="1">
    <citation type="journal article" date="2022" name="G3 (Bethesda)">
        <title>Enemy or ally: a genomic approach to elucidate the lifestyle of Phyllosticta citrichinaensis.</title>
        <authorList>
            <person name="Buijs V.A."/>
            <person name="Groenewald J.Z."/>
            <person name="Haridas S."/>
            <person name="LaButti K.M."/>
            <person name="Lipzen A."/>
            <person name="Martin F.M."/>
            <person name="Barry K."/>
            <person name="Grigoriev I.V."/>
            <person name="Crous P.W."/>
            <person name="Seidl M.F."/>
        </authorList>
    </citation>
    <scope>NUCLEOTIDE SEQUENCE [LARGE SCALE GENOMIC DNA]</scope>
    <source>
        <strain evidence="2 3">CBS 129764</strain>
    </source>
</reference>
<evidence type="ECO:0000256" key="1">
    <source>
        <dbReference type="SAM" id="MobiDB-lite"/>
    </source>
</evidence>
<evidence type="ECO:0000313" key="2">
    <source>
        <dbReference type="EMBL" id="KAK8177384.1"/>
    </source>
</evidence>
<dbReference type="Proteomes" id="UP001456524">
    <property type="component" value="Unassembled WGS sequence"/>
</dbReference>